<keyword evidence="1" id="KW-0472">Membrane</keyword>
<dbReference type="GeneID" id="75911213"/>
<gene>
    <name evidence="2" type="ORF">K450DRAFT_222218</name>
</gene>
<dbReference type="Proteomes" id="UP001206595">
    <property type="component" value="Unassembled WGS sequence"/>
</dbReference>
<sequence length="103" mass="12080">MYHLASYPNDLFPYFIPFFKINLRYPITPQVEAHLSSCFTTFSLASFICQNNCKLELQALLLAFNLSLYQLLPLSPFSFFSFPFFFPLWTLISNEEEKRKACS</sequence>
<keyword evidence="1" id="KW-0812">Transmembrane</keyword>
<proteinExistence type="predicted"/>
<dbReference type="AlphaFoldDB" id="A0AAD5HGM2"/>
<feature type="transmembrane region" description="Helical" evidence="1">
    <location>
        <begin position="71"/>
        <end position="92"/>
    </location>
</feature>
<keyword evidence="1" id="KW-1133">Transmembrane helix</keyword>
<evidence type="ECO:0000313" key="3">
    <source>
        <dbReference type="Proteomes" id="UP001206595"/>
    </source>
</evidence>
<name>A0AAD5HGM2_UMBRA</name>
<evidence type="ECO:0000256" key="1">
    <source>
        <dbReference type="SAM" id="Phobius"/>
    </source>
</evidence>
<evidence type="ECO:0000313" key="2">
    <source>
        <dbReference type="EMBL" id="KAI8583667.1"/>
    </source>
</evidence>
<organism evidence="2 3">
    <name type="scientific">Umbelopsis ramanniana AG</name>
    <dbReference type="NCBI Taxonomy" id="1314678"/>
    <lineage>
        <taxon>Eukaryota</taxon>
        <taxon>Fungi</taxon>
        <taxon>Fungi incertae sedis</taxon>
        <taxon>Mucoromycota</taxon>
        <taxon>Mucoromycotina</taxon>
        <taxon>Umbelopsidomycetes</taxon>
        <taxon>Umbelopsidales</taxon>
        <taxon>Umbelopsidaceae</taxon>
        <taxon>Umbelopsis</taxon>
    </lineage>
</organism>
<protein>
    <submittedName>
        <fullName evidence="2">Uncharacterized protein</fullName>
    </submittedName>
</protein>
<comment type="caution">
    <text evidence="2">The sequence shown here is derived from an EMBL/GenBank/DDBJ whole genome shotgun (WGS) entry which is preliminary data.</text>
</comment>
<reference evidence="2" key="1">
    <citation type="submission" date="2021-06" db="EMBL/GenBank/DDBJ databases">
        <authorList>
            <consortium name="DOE Joint Genome Institute"/>
            <person name="Mondo S.J."/>
            <person name="Amses K.R."/>
            <person name="Simmons D.R."/>
            <person name="Longcore J.E."/>
            <person name="Seto K."/>
            <person name="Alves G.H."/>
            <person name="Bonds A.E."/>
            <person name="Quandt C.A."/>
            <person name="Davis W.J."/>
            <person name="Chang Y."/>
            <person name="Letcher P.M."/>
            <person name="Powell M.J."/>
            <person name="Kuo A."/>
            <person name="Labutti K."/>
            <person name="Pangilinan J."/>
            <person name="Andreopoulos W."/>
            <person name="Tritt A."/>
            <person name="Riley R."/>
            <person name="Hundley H."/>
            <person name="Johnson J."/>
            <person name="Lipzen A."/>
            <person name="Barry K."/>
            <person name="Berbee M.L."/>
            <person name="Buchler N.E."/>
            <person name="Grigoriev I.V."/>
            <person name="Spatafora J.W."/>
            <person name="Stajich J.E."/>
            <person name="James T.Y."/>
        </authorList>
    </citation>
    <scope>NUCLEOTIDE SEQUENCE</scope>
    <source>
        <strain evidence="2">AG</strain>
    </source>
</reference>
<reference evidence="2" key="2">
    <citation type="journal article" date="2022" name="Proc. Natl. Acad. Sci. U.S.A.">
        <title>Diploid-dominant life cycles characterize the early evolution of Fungi.</title>
        <authorList>
            <person name="Amses K.R."/>
            <person name="Simmons D.R."/>
            <person name="Longcore J.E."/>
            <person name="Mondo S.J."/>
            <person name="Seto K."/>
            <person name="Jeronimo G.H."/>
            <person name="Bonds A.E."/>
            <person name="Quandt C.A."/>
            <person name="Davis W.J."/>
            <person name="Chang Y."/>
            <person name="Federici B.A."/>
            <person name="Kuo A."/>
            <person name="LaButti K."/>
            <person name="Pangilinan J."/>
            <person name="Andreopoulos W."/>
            <person name="Tritt A."/>
            <person name="Riley R."/>
            <person name="Hundley H."/>
            <person name="Johnson J."/>
            <person name="Lipzen A."/>
            <person name="Barry K."/>
            <person name="Lang B.F."/>
            <person name="Cuomo C.A."/>
            <person name="Buchler N.E."/>
            <person name="Grigoriev I.V."/>
            <person name="Spatafora J.W."/>
            <person name="Stajich J.E."/>
            <person name="James T.Y."/>
        </authorList>
    </citation>
    <scope>NUCLEOTIDE SEQUENCE</scope>
    <source>
        <strain evidence="2">AG</strain>
    </source>
</reference>
<dbReference type="EMBL" id="MU620895">
    <property type="protein sequence ID" value="KAI8583667.1"/>
    <property type="molecule type" value="Genomic_DNA"/>
</dbReference>
<accession>A0AAD5HGM2</accession>
<keyword evidence="3" id="KW-1185">Reference proteome</keyword>
<dbReference type="RefSeq" id="XP_051448671.1">
    <property type="nucleotide sequence ID" value="XM_051585865.1"/>
</dbReference>